<dbReference type="Pfam" id="PF00657">
    <property type="entry name" value="Lipase_GDSL"/>
    <property type="match status" value="1"/>
</dbReference>
<dbReference type="PANTHER" id="PTHR15010">
    <property type="entry name" value="ACYLOXYACYL HYDROLASE"/>
    <property type="match status" value="1"/>
</dbReference>
<sequence length="499" mass="57183">MKTMISSLCLFTLIAITKGQETSFFRHKGVNGGIPCAGCTFVVGLIEQLAQVHNRTIMETVDDLCDLLPQGVYHEACTAIIHRYGPVVIDLLYAKITPDLICHGIRFCYVDPGKHFCNLFPLPTQHSSNDDHTARMIKMSHTISEKYLGKQELGKFPDVCQIPGIKFICNVLNRPKHSDKEMDSNCNGIYGVDIDGVPYEDKFCKNSSHLGIGILGDSAAAHFHIPEEWLMASRINKELLKHLPFVIENEFDWPMMSAATGAKWTNLQYYQKQISRNQMADYPMLLFYSLVGNDVCNGFPDTVTYMTTPKQMRENVMNTLKYLDTRLPKGSHLVFIGLADGRVLYNSMYWRYHPFGEINKDVKYPDFYEYLKCLEISPCNGWMTSNDTQRELTYKRVVELNNVLRLIAVNYRNKFDNFDIIYLDCPLMPVLQQWEKIHGKNTGYQLIEPVDGFHPNQYAMVLTAQYTWDLLSLMAPHMLTDVNPHNKEIENIFGDQGGY</sequence>
<dbReference type="SMART" id="SM00741">
    <property type="entry name" value="SapB"/>
    <property type="match status" value="1"/>
</dbReference>
<dbReference type="InterPro" id="IPR001087">
    <property type="entry name" value="GDSL"/>
</dbReference>
<feature type="domain" description="Saposin B-type" evidence="3">
    <location>
        <begin position="32"/>
        <end position="112"/>
    </location>
</feature>
<accession>A0AAD9IVW2</accession>
<reference evidence="4" key="1">
    <citation type="journal article" date="2023" name="Mol. Biol. Evol.">
        <title>Third-Generation Sequencing Reveals the Adaptive Role of the Epigenome in Three Deep-Sea Polychaetes.</title>
        <authorList>
            <person name="Perez M."/>
            <person name="Aroh O."/>
            <person name="Sun Y."/>
            <person name="Lan Y."/>
            <person name="Juniper S.K."/>
            <person name="Young C.R."/>
            <person name="Angers B."/>
            <person name="Qian P.Y."/>
        </authorList>
    </citation>
    <scope>NUCLEOTIDE SEQUENCE</scope>
    <source>
        <strain evidence="4">P08H-3</strain>
    </source>
</reference>
<dbReference type="PROSITE" id="PS50015">
    <property type="entry name" value="SAP_B"/>
    <property type="match status" value="1"/>
</dbReference>
<dbReference type="EMBL" id="JAODUP010001061">
    <property type="protein sequence ID" value="KAK2141649.1"/>
    <property type="molecule type" value="Genomic_DNA"/>
</dbReference>
<dbReference type="InterPro" id="IPR039676">
    <property type="entry name" value="AOAH"/>
</dbReference>
<feature type="signal peptide" evidence="2">
    <location>
        <begin position="1"/>
        <end position="19"/>
    </location>
</feature>
<dbReference type="SUPFAM" id="SSF52266">
    <property type="entry name" value="SGNH hydrolase"/>
    <property type="match status" value="1"/>
</dbReference>
<proteinExistence type="predicted"/>
<dbReference type="Gene3D" id="1.10.225.10">
    <property type="entry name" value="Saposin-like"/>
    <property type="match status" value="1"/>
</dbReference>
<keyword evidence="5" id="KW-1185">Reference proteome</keyword>
<evidence type="ECO:0000313" key="5">
    <source>
        <dbReference type="Proteomes" id="UP001208570"/>
    </source>
</evidence>
<evidence type="ECO:0000259" key="3">
    <source>
        <dbReference type="PROSITE" id="PS50015"/>
    </source>
</evidence>
<evidence type="ECO:0000256" key="1">
    <source>
        <dbReference type="ARBA" id="ARBA00023157"/>
    </source>
</evidence>
<keyword evidence="2" id="KW-0732">Signal</keyword>
<gene>
    <name evidence="4" type="ORF">LSH36_1061g00003</name>
</gene>
<organism evidence="4 5">
    <name type="scientific">Paralvinella palmiformis</name>
    <dbReference type="NCBI Taxonomy" id="53620"/>
    <lineage>
        <taxon>Eukaryota</taxon>
        <taxon>Metazoa</taxon>
        <taxon>Spiralia</taxon>
        <taxon>Lophotrochozoa</taxon>
        <taxon>Annelida</taxon>
        <taxon>Polychaeta</taxon>
        <taxon>Sedentaria</taxon>
        <taxon>Canalipalpata</taxon>
        <taxon>Terebellida</taxon>
        <taxon>Terebelliformia</taxon>
        <taxon>Alvinellidae</taxon>
        <taxon>Paralvinella</taxon>
    </lineage>
</organism>
<feature type="chain" id="PRO_5042022317" description="Saposin B-type domain-containing protein" evidence="2">
    <location>
        <begin position="20"/>
        <end position="499"/>
    </location>
</feature>
<keyword evidence="1" id="KW-1015">Disulfide bond</keyword>
<dbReference type="GO" id="GO:0050528">
    <property type="term" value="F:acyloxyacyl hydrolase activity"/>
    <property type="evidence" value="ECO:0007669"/>
    <property type="project" value="InterPro"/>
</dbReference>
<dbReference type="PANTHER" id="PTHR15010:SF0">
    <property type="entry name" value="ACYLOXYACYL HYDROLASE"/>
    <property type="match status" value="1"/>
</dbReference>
<dbReference type="InterPro" id="IPR048593">
    <property type="entry name" value="AOAH_Saposin_N"/>
</dbReference>
<dbReference type="Proteomes" id="UP001208570">
    <property type="component" value="Unassembled WGS sequence"/>
</dbReference>
<dbReference type="Pfam" id="PF20825">
    <property type="entry name" value="Saposin"/>
    <property type="match status" value="1"/>
</dbReference>
<dbReference type="InterPro" id="IPR008139">
    <property type="entry name" value="SaposinB_dom"/>
</dbReference>
<dbReference type="GO" id="GO:0009104">
    <property type="term" value="P:lipopolysaccharide catabolic process"/>
    <property type="evidence" value="ECO:0007669"/>
    <property type="project" value="TreeGrafter"/>
</dbReference>
<comment type="caution">
    <text evidence="4">The sequence shown here is derived from an EMBL/GenBank/DDBJ whole genome shotgun (WGS) entry which is preliminary data.</text>
</comment>
<dbReference type="InterPro" id="IPR011001">
    <property type="entry name" value="Saposin-like"/>
</dbReference>
<evidence type="ECO:0000256" key="2">
    <source>
        <dbReference type="SAM" id="SignalP"/>
    </source>
</evidence>
<evidence type="ECO:0000313" key="4">
    <source>
        <dbReference type="EMBL" id="KAK2141649.1"/>
    </source>
</evidence>
<dbReference type="AlphaFoldDB" id="A0AAD9IVW2"/>
<name>A0AAD9IVW2_9ANNE</name>
<protein>
    <recommendedName>
        <fullName evidence="3">Saposin B-type domain-containing protein</fullName>
    </recommendedName>
</protein>
<dbReference type="SUPFAM" id="SSF47862">
    <property type="entry name" value="Saposin"/>
    <property type="match status" value="1"/>
</dbReference>
<dbReference type="GO" id="GO:0005509">
    <property type="term" value="F:calcium ion binding"/>
    <property type="evidence" value="ECO:0007669"/>
    <property type="project" value="TreeGrafter"/>
</dbReference>